<protein>
    <submittedName>
        <fullName evidence="2">Uncharacterized protein</fullName>
    </submittedName>
</protein>
<reference evidence="2" key="1">
    <citation type="journal article" date="2014" name="Int. J. Syst. Evol. Microbiol.">
        <title>Complete genome sequence of Corynebacterium casei LMG S-19264T (=DSM 44701T), isolated from a smear-ripened cheese.</title>
        <authorList>
            <consortium name="US DOE Joint Genome Institute (JGI-PGF)"/>
            <person name="Walter F."/>
            <person name="Albersmeier A."/>
            <person name="Kalinowski J."/>
            <person name="Ruckert C."/>
        </authorList>
    </citation>
    <scope>NUCLEOTIDE SEQUENCE</scope>
    <source>
        <strain evidence="2">KCTC 22164</strain>
    </source>
</reference>
<feature type="transmembrane region" description="Helical" evidence="1">
    <location>
        <begin position="56"/>
        <end position="76"/>
    </location>
</feature>
<sequence length="153" mass="16245">MKIQTATLKTLGLTFLLYIALTVTGSIILTGVWQSGIDASSMTHQELTHYAAQADMIRVGSALIGAFSAVICAAFATSRSAQASFRPAMYFAVMLIIYGVVSVVLHPEHSLLQQLSKLIAPIPLCLVGAWLARIVSSKRTSGQSSLNNPHTGA</sequence>
<comment type="caution">
    <text evidence="2">The sequence shown here is derived from an EMBL/GenBank/DDBJ whole genome shotgun (WGS) entry which is preliminary data.</text>
</comment>
<reference evidence="2" key="2">
    <citation type="submission" date="2020-09" db="EMBL/GenBank/DDBJ databases">
        <authorList>
            <person name="Sun Q."/>
            <person name="Kim S."/>
        </authorList>
    </citation>
    <scope>NUCLEOTIDE SEQUENCE</scope>
    <source>
        <strain evidence="2">KCTC 22164</strain>
    </source>
</reference>
<feature type="transmembrane region" description="Helical" evidence="1">
    <location>
        <begin position="12"/>
        <end position="36"/>
    </location>
</feature>
<gene>
    <name evidence="2" type="ORF">GCM10007391_32380</name>
</gene>
<organism evidence="2 3">
    <name type="scientific">Alteromonas halophila</name>
    <dbReference type="NCBI Taxonomy" id="516698"/>
    <lineage>
        <taxon>Bacteria</taxon>
        <taxon>Pseudomonadati</taxon>
        <taxon>Pseudomonadota</taxon>
        <taxon>Gammaproteobacteria</taxon>
        <taxon>Alteromonadales</taxon>
        <taxon>Alteromonadaceae</taxon>
        <taxon>Alteromonas/Salinimonas group</taxon>
        <taxon>Alteromonas</taxon>
    </lineage>
</organism>
<dbReference type="EMBL" id="BMXP01000012">
    <property type="protein sequence ID" value="GGW95744.1"/>
    <property type="molecule type" value="Genomic_DNA"/>
</dbReference>
<keyword evidence="3" id="KW-1185">Reference proteome</keyword>
<dbReference type="AlphaFoldDB" id="A0A918JRH2"/>
<evidence type="ECO:0000313" key="3">
    <source>
        <dbReference type="Proteomes" id="UP000631300"/>
    </source>
</evidence>
<proteinExistence type="predicted"/>
<accession>A0A918JRH2</accession>
<keyword evidence="1" id="KW-0472">Membrane</keyword>
<evidence type="ECO:0000313" key="2">
    <source>
        <dbReference type="EMBL" id="GGW95744.1"/>
    </source>
</evidence>
<feature type="transmembrane region" description="Helical" evidence="1">
    <location>
        <begin position="118"/>
        <end position="135"/>
    </location>
</feature>
<dbReference type="Proteomes" id="UP000631300">
    <property type="component" value="Unassembled WGS sequence"/>
</dbReference>
<name>A0A918JRH2_9ALTE</name>
<keyword evidence="1" id="KW-1133">Transmembrane helix</keyword>
<keyword evidence="1" id="KW-0812">Transmembrane</keyword>
<feature type="transmembrane region" description="Helical" evidence="1">
    <location>
        <begin position="88"/>
        <end position="106"/>
    </location>
</feature>
<evidence type="ECO:0000256" key="1">
    <source>
        <dbReference type="SAM" id="Phobius"/>
    </source>
</evidence>